<keyword evidence="1" id="KW-0472">Membrane</keyword>
<keyword evidence="1" id="KW-1133">Transmembrane helix</keyword>
<sequence length="297" mass="31289">MQHYRLVPLALLLGLGVSWSVRLLSIKATASGQPSGIDVAFAASWGIAALTTLLNAARSGRLPVGAPHLRFYALSGVIGFGLPFLLEILIAPHLPPVLFVVIATSVPLWALLFALAFRLERLTVARVSGILIGFVATLVVILSSAPETEGESIAIEPTWLLASFSIPALYASYMLYVAKIWPTDLDNLRSAQGQGLAAALCFTVIWLVTGSGMTGVLEVVRSPAFGLIILSEVLALLCLFQIARTIGGGYATQANYIAVISGTLIGIVLFDQPLVPTLAVGVALLLVGLRLTAPRPV</sequence>
<feature type="transmembrane region" description="Helical" evidence="1">
    <location>
        <begin position="196"/>
        <end position="217"/>
    </location>
</feature>
<dbReference type="InterPro" id="IPR037185">
    <property type="entry name" value="EmrE-like"/>
</dbReference>
<feature type="transmembrane region" description="Helical" evidence="1">
    <location>
        <begin position="157"/>
        <end position="176"/>
    </location>
</feature>
<reference evidence="2 3" key="1">
    <citation type="submission" date="2021-04" db="EMBL/GenBank/DDBJ databases">
        <title>Whole genome sequence of Jiella sp. KSK16Y-1.</title>
        <authorList>
            <person name="Tuo L."/>
        </authorList>
    </citation>
    <scope>NUCLEOTIDE SEQUENCE [LARGE SCALE GENOMIC DNA]</scope>
    <source>
        <strain evidence="2 3">KSK16Y-1</strain>
    </source>
</reference>
<feature type="transmembrane region" description="Helical" evidence="1">
    <location>
        <begin position="223"/>
        <end position="242"/>
    </location>
</feature>
<evidence type="ECO:0000313" key="2">
    <source>
        <dbReference type="EMBL" id="MBP0614952.1"/>
    </source>
</evidence>
<dbReference type="Proteomes" id="UP000678276">
    <property type="component" value="Unassembled WGS sequence"/>
</dbReference>
<dbReference type="RefSeq" id="WP_209593346.1">
    <property type="nucleotide sequence ID" value="NZ_JAGJCF010000002.1"/>
</dbReference>
<keyword evidence="3" id="KW-1185">Reference proteome</keyword>
<gene>
    <name evidence="2" type="ORF">J6595_05090</name>
</gene>
<dbReference type="EMBL" id="JAGJCF010000002">
    <property type="protein sequence ID" value="MBP0614952.1"/>
    <property type="molecule type" value="Genomic_DNA"/>
</dbReference>
<evidence type="ECO:0000256" key="1">
    <source>
        <dbReference type="SAM" id="Phobius"/>
    </source>
</evidence>
<feature type="transmembrane region" description="Helical" evidence="1">
    <location>
        <begin position="39"/>
        <end position="57"/>
    </location>
</feature>
<protein>
    <submittedName>
        <fullName evidence="2">DMT family transporter</fullName>
    </submittedName>
</protein>
<organism evidence="2 3">
    <name type="scientific">Jiella mangrovi</name>
    <dbReference type="NCBI Taxonomy" id="2821407"/>
    <lineage>
        <taxon>Bacteria</taxon>
        <taxon>Pseudomonadati</taxon>
        <taxon>Pseudomonadota</taxon>
        <taxon>Alphaproteobacteria</taxon>
        <taxon>Hyphomicrobiales</taxon>
        <taxon>Aurantimonadaceae</taxon>
        <taxon>Jiella</taxon>
    </lineage>
</organism>
<proteinExistence type="predicted"/>
<feature type="transmembrane region" description="Helical" evidence="1">
    <location>
        <begin position="97"/>
        <end position="117"/>
    </location>
</feature>
<dbReference type="SUPFAM" id="SSF103481">
    <property type="entry name" value="Multidrug resistance efflux transporter EmrE"/>
    <property type="match status" value="1"/>
</dbReference>
<feature type="transmembrane region" description="Helical" evidence="1">
    <location>
        <begin position="276"/>
        <end position="293"/>
    </location>
</feature>
<comment type="caution">
    <text evidence="2">The sequence shown here is derived from an EMBL/GenBank/DDBJ whole genome shotgun (WGS) entry which is preliminary data.</text>
</comment>
<evidence type="ECO:0000313" key="3">
    <source>
        <dbReference type="Proteomes" id="UP000678276"/>
    </source>
</evidence>
<accession>A0ABS4BDX4</accession>
<feature type="transmembrane region" description="Helical" evidence="1">
    <location>
        <begin position="254"/>
        <end position="270"/>
    </location>
</feature>
<keyword evidence="1" id="KW-0812">Transmembrane</keyword>
<feature type="transmembrane region" description="Helical" evidence="1">
    <location>
        <begin position="69"/>
        <end position="91"/>
    </location>
</feature>
<feature type="transmembrane region" description="Helical" evidence="1">
    <location>
        <begin position="124"/>
        <end position="145"/>
    </location>
</feature>
<name>A0ABS4BDX4_9HYPH</name>